<dbReference type="PANTHER" id="PTHR13119:SF12">
    <property type="entry name" value="PROTEIN SUPPRESSOR OF SABLE"/>
    <property type="match status" value="1"/>
</dbReference>
<feature type="zinc finger region" description="C3H1-type" evidence="5">
    <location>
        <begin position="311"/>
        <end position="338"/>
    </location>
</feature>
<evidence type="ECO:0000313" key="8">
    <source>
        <dbReference type="EnsemblMetazoa" id="GAUT005330-PA"/>
    </source>
</evidence>
<organism evidence="8 9">
    <name type="scientific">Glossina austeni</name>
    <name type="common">Savannah tsetse fly</name>
    <dbReference type="NCBI Taxonomy" id="7395"/>
    <lineage>
        <taxon>Eukaryota</taxon>
        <taxon>Metazoa</taxon>
        <taxon>Ecdysozoa</taxon>
        <taxon>Arthropoda</taxon>
        <taxon>Hexapoda</taxon>
        <taxon>Insecta</taxon>
        <taxon>Pterygota</taxon>
        <taxon>Neoptera</taxon>
        <taxon>Endopterygota</taxon>
        <taxon>Diptera</taxon>
        <taxon>Brachycera</taxon>
        <taxon>Muscomorpha</taxon>
        <taxon>Hippoboscoidea</taxon>
        <taxon>Glossinidae</taxon>
        <taxon>Glossina</taxon>
    </lineage>
</organism>
<feature type="zinc finger region" description="C3H1-type" evidence="5">
    <location>
        <begin position="339"/>
        <end position="362"/>
    </location>
</feature>
<evidence type="ECO:0000259" key="7">
    <source>
        <dbReference type="PROSITE" id="PS50103"/>
    </source>
</evidence>
<dbReference type="PANTHER" id="PTHR13119">
    <property type="entry name" value="ZINC FINGER CCCH DOMAIN-CONTAINING PROTEI"/>
    <property type="match status" value="1"/>
</dbReference>
<feature type="region of interest" description="Disordered" evidence="6">
    <location>
        <begin position="426"/>
        <end position="468"/>
    </location>
</feature>
<proteinExistence type="predicted"/>
<dbReference type="GO" id="GO:0008270">
    <property type="term" value="F:zinc ion binding"/>
    <property type="evidence" value="ECO:0007669"/>
    <property type="project" value="UniProtKB-KW"/>
</dbReference>
<evidence type="ECO:0000256" key="1">
    <source>
        <dbReference type="ARBA" id="ARBA00022723"/>
    </source>
</evidence>
<dbReference type="VEuPathDB" id="VectorBase:GAUT005330"/>
<evidence type="ECO:0000313" key="9">
    <source>
        <dbReference type="Proteomes" id="UP000078200"/>
    </source>
</evidence>
<dbReference type="InterPro" id="IPR000571">
    <property type="entry name" value="Znf_CCCH"/>
</dbReference>
<reference evidence="8" key="1">
    <citation type="submission" date="2020-05" db="UniProtKB">
        <authorList>
            <consortium name="EnsemblMetazoa"/>
        </authorList>
    </citation>
    <scope>IDENTIFICATION</scope>
    <source>
        <strain evidence="8">TTRI</strain>
    </source>
</reference>
<feature type="compositionally biased region" description="Basic and acidic residues" evidence="6">
    <location>
        <begin position="170"/>
        <end position="193"/>
    </location>
</feature>
<dbReference type="GO" id="GO:0003723">
    <property type="term" value="F:RNA binding"/>
    <property type="evidence" value="ECO:0007669"/>
    <property type="project" value="InterPro"/>
</dbReference>
<dbReference type="InterPro" id="IPR045124">
    <property type="entry name" value="Su(sable)-like"/>
</dbReference>
<keyword evidence="4 5" id="KW-0862">Zinc</keyword>
<feature type="compositionally biased region" description="Low complexity" evidence="6">
    <location>
        <begin position="741"/>
        <end position="751"/>
    </location>
</feature>
<feature type="region of interest" description="Disordered" evidence="6">
    <location>
        <begin position="739"/>
        <end position="761"/>
    </location>
</feature>
<evidence type="ECO:0000256" key="6">
    <source>
        <dbReference type="SAM" id="MobiDB-lite"/>
    </source>
</evidence>
<keyword evidence="1 5" id="KW-0479">Metal-binding</keyword>
<dbReference type="Proteomes" id="UP000078200">
    <property type="component" value="Unassembled WGS sequence"/>
</dbReference>
<evidence type="ECO:0000256" key="4">
    <source>
        <dbReference type="ARBA" id="ARBA00022833"/>
    </source>
</evidence>
<feature type="compositionally biased region" description="Basic residues" evidence="6">
    <location>
        <begin position="269"/>
        <end position="285"/>
    </location>
</feature>
<keyword evidence="3 5" id="KW-0863">Zinc-finger</keyword>
<dbReference type="InterPro" id="IPR036855">
    <property type="entry name" value="Znf_CCCH_sf"/>
</dbReference>
<dbReference type="PROSITE" id="PS50103">
    <property type="entry name" value="ZF_C3H1"/>
    <property type="match status" value="2"/>
</dbReference>
<dbReference type="SUPFAM" id="SSF90229">
    <property type="entry name" value="CCCH zinc finger"/>
    <property type="match status" value="2"/>
</dbReference>
<evidence type="ECO:0000256" key="3">
    <source>
        <dbReference type="ARBA" id="ARBA00022771"/>
    </source>
</evidence>
<dbReference type="GO" id="GO:0005634">
    <property type="term" value="C:nucleus"/>
    <property type="evidence" value="ECO:0007669"/>
    <property type="project" value="TreeGrafter"/>
</dbReference>
<evidence type="ECO:0000256" key="5">
    <source>
        <dbReference type="PROSITE-ProRule" id="PRU00723"/>
    </source>
</evidence>
<feature type="compositionally biased region" description="Polar residues" evidence="6">
    <location>
        <begin position="1067"/>
        <end position="1082"/>
    </location>
</feature>
<feature type="compositionally biased region" description="Low complexity" evidence="6">
    <location>
        <begin position="1009"/>
        <end position="1025"/>
    </location>
</feature>
<feature type="region of interest" description="Disordered" evidence="6">
    <location>
        <begin position="1"/>
        <end position="57"/>
    </location>
</feature>
<feature type="compositionally biased region" description="Acidic residues" evidence="6">
    <location>
        <begin position="207"/>
        <end position="216"/>
    </location>
</feature>
<feature type="compositionally biased region" description="Basic and acidic residues" evidence="6">
    <location>
        <begin position="42"/>
        <end position="56"/>
    </location>
</feature>
<feature type="compositionally biased region" description="Basic and acidic residues" evidence="6">
    <location>
        <begin position="286"/>
        <end position="307"/>
    </location>
</feature>
<feature type="region of interest" description="Disordered" evidence="6">
    <location>
        <begin position="134"/>
        <end position="307"/>
    </location>
</feature>
<dbReference type="GO" id="GO:0045892">
    <property type="term" value="P:negative regulation of DNA-templated transcription"/>
    <property type="evidence" value="ECO:0007669"/>
    <property type="project" value="InterPro"/>
</dbReference>
<evidence type="ECO:0000256" key="2">
    <source>
        <dbReference type="ARBA" id="ARBA00022737"/>
    </source>
</evidence>
<accession>A0A1A9UHT9</accession>
<name>A0A1A9UHT9_GLOAU</name>
<feature type="compositionally biased region" description="Basic and acidic residues" evidence="6">
    <location>
        <begin position="971"/>
        <end position="982"/>
    </location>
</feature>
<dbReference type="STRING" id="7395.A0A1A9UHT9"/>
<keyword evidence="2" id="KW-0677">Repeat</keyword>
<dbReference type="Gene3D" id="4.10.1000.10">
    <property type="entry name" value="Zinc finger, CCCH-type"/>
    <property type="match status" value="1"/>
</dbReference>
<feature type="compositionally biased region" description="Acidic residues" evidence="6">
    <location>
        <begin position="15"/>
        <end position="31"/>
    </location>
</feature>
<feature type="compositionally biased region" description="Low complexity" evidence="6">
    <location>
        <begin position="433"/>
        <end position="456"/>
    </location>
</feature>
<feature type="compositionally biased region" description="Low complexity" evidence="6">
    <location>
        <begin position="846"/>
        <end position="856"/>
    </location>
</feature>
<feature type="compositionally biased region" description="Low complexity" evidence="6">
    <location>
        <begin position="484"/>
        <end position="501"/>
    </location>
</feature>
<feature type="compositionally biased region" description="Basic and acidic residues" evidence="6">
    <location>
        <begin position="1"/>
        <end position="14"/>
    </location>
</feature>
<dbReference type="EnsemblMetazoa" id="GAUT005330-RA">
    <property type="protein sequence ID" value="GAUT005330-PA"/>
    <property type="gene ID" value="GAUT005330"/>
</dbReference>
<feature type="region of interest" description="Disordered" evidence="6">
    <location>
        <begin position="971"/>
        <end position="1082"/>
    </location>
</feature>
<feature type="domain" description="C3H1-type" evidence="7">
    <location>
        <begin position="311"/>
        <end position="338"/>
    </location>
</feature>
<keyword evidence="9" id="KW-1185">Reference proteome</keyword>
<feature type="region of interest" description="Disordered" evidence="6">
    <location>
        <begin position="484"/>
        <end position="531"/>
    </location>
</feature>
<feature type="region of interest" description="Disordered" evidence="6">
    <location>
        <begin position="81"/>
        <end position="112"/>
    </location>
</feature>
<feature type="region of interest" description="Disordered" evidence="6">
    <location>
        <begin position="833"/>
        <end position="872"/>
    </location>
</feature>
<feature type="domain" description="C3H1-type" evidence="7">
    <location>
        <begin position="339"/>
        <end position="362"/>
    </location>
</feature>
<protein>
    <recommendedName>
        <fullName evidence="7">C3H1-type domain-containing protein</fullName>
    </recommendedName>
</protein>
<sequence>MSATHNNDDNKVEINDEDLEDGEIDDSDEDRNNDSNDVMIVSDDHQQQTSKSHIEPLTKIATANANVGNNANDTVVTIDLLSDNASTPPPASSSASAGVNKTKKPIPLDDDYAGSIENALANALKKKGIEPTLPKLLENRLQQQIGDSDDTPPPGQGQSRSSRRRKRKKQREEKGREKEKDRKEKKKRFDSPESQRQAPLPPLGHLDDEDDMDDYEMLNVRGGSPPLMATLPPPSNVHLYRDPYNSEEESEGSSYDSFDSEGEDSNNEKRRRRHQKKESRKRRERRNRDDDRRQEKRTRRESLDEKHRNEPRKLELCKFYLMECCAKKDKCSYMHADFPCKYYYLGMDCVYKEECKFAHGKPLSEELRNILLKHLETAPKEILGNFKRISRENALSMITKRHEELCVKFNMQNVWAPITANCLPIHNNRRNNKSNGNDLQQQQQQPQQQLLGQQQQALPNTSNIPSLLDMVIKPPTNMETSRTITTSANTSTGSSTSSPSSNDKQRKSRWADNSTSGTVSSSLNIQPPSSTAPSYLDLENLSGILSKEHIEKLSQLGIVNLEQVNQLTFGQLNQIGLTIAEISEIQLNAMNMAKLGVKTTSSSTAVTAIPSNSQTKVQIAETTAGGNAGSNINTPSTSINGDVDMRFLPSVTVNNEPQQVTSTLTNITPTSANASLAPLEKDVTLSSNSNSNSSSAVIMVDYSQYLKDSNLAFDRTDIYDDEKDEEQLVIDDGNLEHDDQMQLQQQQQQQQQHHHQQPQNAPNINQEQEEAKNIGMGFGSKVQQLPDILSKNLRNPFGVSAANFYEGSKLESSYGDPSDLRFANEHDEISYYVARGNRNSRDSRSPSRTPPARSQSNTPEASQSPKPFDQMHLESREIVYERASMYDYSARIAEEDEARAEQRLKGDKDMRYLPSTDASSGDIDLRLPFQPITNYTPATEIDASITSHLPMSYKVYEVDIPRASYMELRNQFKSDHTPDPRLRRILGLPELSQTKTTAALSRKVRKSSHSSSIASPESEGSSPKYYTPPPTSTQTTSYQDERSKTTQQTSRGDPRRDPRRNPHNNDSNTATNLSHSAGGQKQNVEIRNLLQKSEWYKNLNSKFKIMVNQQLALVSTELKKFHQDPSPNKIFDISFIVNNSTLQQILTNLGIYIDDNGEVAYVDNDGDEASTPSSSSASVVINTPNAAAGSNINLPNLSHPPPNTTNVTPAVSVNNPALEFLRAPPPNMIPAGPPPIALGPMFQRPPLQVSLFGRPSLLGLPPPAHFNPFASNLADINVANNANFMGPTAAGILGAFAGLQQQQQRNFNNPRNRSQTRRNNMI</sequence>
<feature type="compositionally biased region" description="Polar residues" evidence="6">
    <location>
        <begin position="511"/>
        <end position="531"/>
    </location>
</feature>